<dbReference type="Proteomes" id="UP001189429">
    <property type="component" value="Unassembled WGS sequence"/>
</dbReference>
<protein>
    <submittedName>
        <fullName evidence="1">Uncharacterized protein</fullName>
    </submittedName>
</protein>
<dbReference type="EMBL" id="CAUYUJ010016192">
    <property type="protein sequence ID" value="CAK0862748.1"/>
    <property type="molecule type" value="Genomic_DNA"/>
</dbReference>
<evidence type="ECO:0000313" key="1">
    <source>
        <dbReference type="EMBL" id="CAK0862748.1"/>
    </source>
</evidence>
<keyword evidence="2" id="KW-1185">Reference proteome</keyword>
<name>A0ABN9URU7_9DINO</name>
<accession>A0ABN9URU7</accession>
<comment type="caution">
    <text evidence="1">The sequence shown here is derived from an EMBL/GenBank/DDBJ whole genome shotgun (WGS) entry which is preliminary data.</text>
</comment>
<feature type="non-terminal residue" evidence="1">
    <location>
        <position position="1"/>
    </location>
</feature>
<sequence>EAAQNYVDRSKNDVMAAIQCMRAQLCSVTFTQHFKTFDLSIERRFTEVMRMIDDQDDKFNAPEKEVENLKQLLGVIKKEGPKAVTLGFGYDRNVGETILVLRSRDLVPKAAMR</sequence>
<feature type="non-terminal residue" evidence="1">
    <location>
        <position position="113"/>
    </location>
</feature>
<reference evidence="1" key="1">
    <citation type="submission" date="2023-10" db="EMBL/GenBank/DDBJ databases">
        <authorList>
            <person name="Chen Y."/>
            <person name="Shah S."/>
            <person name="Dougan E. K."/>
            <person name="Thang M."/>
            <person name="Chan C."/>
        </authorList>
    </citation>
    <scope>NUCLEOTIDE SEQUENCE [LARGE SCALE GENOMIC DNA]</scope>
</reference>
<gene>
    <name evidence="1" type="ORF">PCOR1329_LOCUS51087</name>
</gene>
<evidence type="ECO:0000313" key="2">
    <source>
        <dbReference type="Proteomes" id="UP001189429"/>
    </source>
</evidence>
<proteinExistence type="predicted"/>
<organism evidence="1 2">
    <name type="scientific">Prorocentrum cordatum</name>
    <dbReference type="NCBI Taxonomy" id="2364126"/>
    <lineage>
        <taxon>Eukaryota</taxon>
        <taxon>Sar</taxon>
        <taxon>Alveolata</taxon>
        <taxon>Dinophyceae</taxon>
        <taxon>Prorocentrales</taxon>
        <taxon>Prorocentraceae</taxon>
        <taxon>Prorocentrum</taxon>
    </lineage>
</organism>